<reference evidence="1" key="1">
    <citation type="submission" date="2019-04" db="EMBL/GenBank/DDBJ databases">
        <title>Microbes associate with the intestines of laboratory mice.</title>
        <authorList>
            <person name="Navarre W."/>
            <person name="Wong E."/>
            <person name="Huang K."/>
            <person name="Tropini C."/>
            <person name="Ng K."/>
            <person name="Yu B."/>
        </authorList>
    </citation>
    <scope>NUCLEOTIDE SEQUENCE</scope>
    <source>
        <strain evidence="1">NM72_1-8</strain>
    </source>
</reference>
<keyword evidence="2" id="KW-1185">Reference proteome</keyword>
<gene>
    <name evidence="1" type="ORF">E5357_08850</name>
</gene>
<accession>A0AC61QZ78</accession>
<name>A0AC61QZ78_9FIRM</name>
<evidence type="ECO:0000313" key="2">
    <source>
        <dbReference type="Proteomes" id="UP000307720"/>
    </source>
</evidence>
<organism evidence="1 2">
    <name type="scientific">Hominisplanchenecus murintestinalis</name>
    <dbReference type="NCBI Taxonomy" id="2941517"/>
    <lineage>
        <taxon>Bacteria</taxon>
        <taxon>Bacillati</taxon>
        <taxon>Bacillota</taxon>
        <taxon>Clostridia</taxon>
        <taxon>Lachnospirales</taxon>
        <taxon>Lachnospiraceae</taxon>
        <taxon>Hominisplanchenecus</taxon>
    </lineage>
</organism>
<evidence type="ECO:0000313" key="1">
    <source>
        <dbReference type="EMBL" id="TGX98462.1"/>
    </source>
</evidence>
<dbReference type="Proteomes" id="UP000307720">
    <property type="component" value="Unassembled WGS sequence"/>
</dbReference>
<sequence>MDTKWKKLKIILSFAAFFLGVTLLIESVWQLGRLIAETKGEVWRTESDYQESAEFRRYISAKLEELLSVANDGERWKYGSLTEKGYDTQQSWPWEGAYEVSDAIAEETAEDAEAEAEYLFRQKIQEEEQEADTAWAEEQSLDEYMERMERDKNLLYAVIWNNRLLYTNIEEFEDKLGKQFQGDVIEGSLAADEYNFSLWFNRNRDGKVQISKDGEKEDVYGNGVYMPDSRWFVPGYTNFSIDEESKQAIIFMAAAKEPKLYVEEDYGKNGTVNYGDRLYSIRENFLSSKRQFKIGCALLAVSALLLVIAFIWRKEKRCAEKEISGLLGRTFLEVKLLFFFVGILFALKRMMLPLCFWLLYLLFLDWRENRGKQRKPIIEGVRTRELKYSLQKRIVRRGRLSMLSGGLAFLICCLALAGMRNMENWYFQDKYIGVLLFIAVVLLLNVAVSFLYLEKNRQLAEDIGALSDRILEVRNGNLEDFPILPQDAEMKEVFENLSEIQRGMDTALRERMKSEQMKVDLVANVSHDIKTPLTSIISYIELLKQEADLPEHVKEFIRILGEKSERLRTIVQDVFEISKATSGQLPVTIDELDLGKLVQQTLADMDAQVEQSGFIMKVSIPEFPIFIQADGQRLYRVFQNLIQNALKYSLAGSRIYLDVEEEEGQAAVRIKNISGRELERTLDFTERFVRGDASRTDGGSGLGLSIAKSFTEVCGGSLRVEIDADLFTVTVMFPKNRSDG</sequence>
<proteinExistence type="predicted"/>
<dbReference type="EMBL" id="SRZB01000017">
    <property type="protein sequence ID" value="TGX98462.1"/>
    <property type="molecule type" value="Genomic_DNA"/>
</dbReference>
<protein>
    <submittedName>
        <fullName evidence="1">GHKL domain-containing protein</fullName>
    </submittedName>
</protein>
<comment type="caution">
    <text evidence="1">The sequence shown here is derived from an EMBL/GenBank/DDBJ whole genome shotgun (WGS) entry which is preliminary data.</text>
</comment>